<dbReference type="Proteomes" id="UP000764110">
    <property type="component" value="Unassembled WGS sequence"/>
</dbReference>
<proteinExistence type="predicted"/>
<comment type="caution">
    <text evidence="2">The sequence shown here is derived from an EMBL/GenBank/DDBJ whole genome shotgun (WGS) entry which is preliminary data.</text>
</comment>
<protein>
    <submittedName>
        <fullName evidence="2">Uncharacterized protein</fullName>
    </submittedName>
</protein>
<evidence type="ECO:0000256" key="1">
    <source>
        <dbReference type="SAM" id="MobiDB-lite"/>
    </source>
</evidence>
<dbReference type="AlphaFoldDB" id="A0A9P8MAX5"/>
<evidence type="ECO:0000313" key="3">
    <source>
        <dbReference type="Proteomes" id="UP000764110"/>
    </source>
</evidence>
<evidence type="ECO:0000313" key="2">
    <source>
        <dbReference type="EMBL" id="KAH0596975.1"/>
    </source>
</evidence>
<name>A0A9P8MAX5_9HYPO</name>
<sequence length="134" mass="14702">MEGAKVTDPPSLRLGNAVLGTGQDAQVLEQRVRHTAAPQECVRARPYRVLGPARRCDALQPKTLARHSAGNEAPKLATRNRMEPTHQDDTSVTRHHEQMPTTSWTPNARLEQAWGTTEGGGGGVRRNGCKPFHH</sequence>
<keyword evidence="3" id="KW-1185">Reference proteome</keyword>
<organism evidence="2 3">
    <name type="scientific">Metarhizium humberi</name>
    <dbReference type="NCBI Taxonomy" id="2596975"/>
    <lineage>
        <taxon>Eukaryota</taxon>
        <taxon>Fungi</taxon>
        <taxon>Dikarya</taxon>
        <taxon>Ascomycota</taxon>
        <taxon>Pezizomycotina</taxon>
        <taxon>Sordariomycetes</taxon>
        <taxon>Hypocreomycetidae</taxon>
        <taxon>Hypocreales</taxon>
        <taxon>Clavicipitaceae</taxon>
        <taxon>Metarhizium</taxon>
    </lineage>
</organism>
<dbReference type="EMBL" id="JACEFI010000008">
    <property type="protein sequence ID" value="KAH0596975.1"/>
    <property type="molecule type" value="Genomic_DNA"/>
</dbReference>
<gene>
    <name evidence="2" type="ORF">MHUMG1_05283</name>
</gene>
<feature type="region of interest" description="Disordered" evidence="1">
    <location>
        <begin position="60"/>
        <end position="134"/>
    </location>
</feature>
<feature type="compositionally biased region" description="Basic and acidic residues" evidence="1">
    <location>
        <begin position="80"/>
        <end position="98"/>
    </location>
</feature>
<accession>A0A9P8MAX5</accession>
<reference evidence="2 3" key="1">
    <citation type="submission" date="2020-07" db="EMBL/GenBank/DDBJ databases">
        <title>Metarhizium humberi genome.</title>
        <authorList>
            <person name="Lysoe E."/>
        </authorList>
    </citation>
    <scope>NUCLEOTIDE SEQUENCE [LARGE SCALE GENOMIC DNA]</scope>
    <source>
        <strain evidence="2 3">ESALQ1638</strain>
    </source>
</reference>